<dbReference type="AlphaFoldDB" id="A0A0H5Q9W8"/>
<dbReference type="Proteomes" id="UP000182715">
    <property type="component" value="Unassembled WGS sequence"/>
</dbReference>
<evidence type="ECO:0008006" key="3">
    <source>
        <dbReference type="Google" id="ProtNLM"/>
    </source>
</evidence>
<dbReference type="OMA" id="NTANRYF"/>
<protein>
    <recommendedName>
        <fullName evidence="3">Phage virion morphogenesis protein</fullName>
    </recommendedName>
</protein>
<name>A0A0H5Q9W8_NEIMI</name>
<organism evidence="1 2">
    <name type="scientific">Neisseria meningitidis serogroup B</name>
    <dbReference type="NCBI Taxonomy" id="491"/>
    <lineage>
        <taxon>Bacteria</taxon>
        <taxon>Pseudomonadati</taxon>
        <taxon>Pseudomonadota</taxon>
        <taxon>Betaproteobacteria</taxon>
        <taxon>Neisseriales</taxon>
        <taxon>Neisseriaceae</taxon>
        <taxon>Neisseria</taxon>
    </lineage>
</organism>
<reference evidence="1 2" key="1">
    <citation type="submission" date="2014-11" db="EMBL/GenBank/DDBJ databases">
        <authorList>
            <person name="Diene M.Seydina."/>
        </authorList>
    </citation>
    <scope>NUCLEOTIDE SEQUENCE [LARGE SCALE GENOMIC DNA]</scope>
    <source>
        <strain evidence="1 2">Neisseria meningitidis CHUV</strain>
    </source>
</reference>
<proteinExistence type="predicted"/>
<dbReference type="NCBIfam" id="TIGR01635">
    <property type="entry name" value="tail_comp_S"/>
    <property type="match status" value="1"/>
</dbReference>
<dbReference type="InterPro" id="IPR006522">
    <property type="entry name" value="Phage_virion_morphogenesis"/>
</dbReference>
<evidence type="ECO:0000313" key="2">
    <source>
        <dbReference type="Proteomes" id="UP000182715"/>
    </source>
</evidence>
<dbReference type="Pfam" id="PF05069">
    <property type="entry name" value="Phage_tail_S"/>
    <property type="match status" value="1"/>
</dbReference>
<dbReference type="EMBL" id="CVTF01000018">
    <property type="protein sequence ID" value="CRY98749.1"/>
    <property type="molecule type" value="Genomic_DNA"/>
</dbReference>
<evidence type="ECO:0000313" key="1">
    <source>
        <dbReference type="EMBL" id="CRY98749.1"/>
    </source>
</evidence>
<sequence length="138" mass="15738">MIDVKIDNIFVVLNQIERLGNGIENRYLLMRRLSETMHTAVKLNFRYAGRPKWLGLKYRDGKPLSDSGRLKDSFSTLSDNDTALVGTNIVYAAIHNFGGMAGRNRKVRIPQREFLTLTDDDKQALMDDVQDYFSGLIP</sequence>
<accession>A0A0H5Q9W8</accession>